<evidence type="ECO:0000256" key="1">
    <source>
        <dbReference type="SAM" id="MobiDB-lite"/>
    </source>
</evidence>
<evidence type="ECO:0000313" key="2">
    <source>
        <dbReference type="EMBL" id="PKI79063.1"/>
    </source>
</evidence>
<feature type="region of interest" description="Disordered" evidence="1">
    <location>
        <begin position="46"/>
        <end position="89"/>
    </location>
</feature>
<feature type="region of interest" description="Disordered" evidence="1">
    <location>
        <begin position="97"/>
        <end position="116"/>
    </location>
</feature>
<reference evidence="2 3" key="1">
    <citation type="submission" date="2017-11" db="EMBL/GenBank/DDBJ databases">
        <title>De-novo sequencing of pomegranate (Punica granatum L.) genome.</title>
        <authorList>
            <person name="Akparov Z."/>
            <person name="Amiraslanov A."/>
            <person name="Hajiyeva S."/>
            <person name="Abbasov M."/>
            <person name="Kaur K."/>
            <person name="Hamwieh A."/>
            <person name="Solovyev V."/>
            <person name="Salamov A."/>
            <person name="Braich B."/>
            <person name="Kosarev P."/>
            <person name="Mahmoud A."/>
            <person name="Hajiyev E."/>
            <person name="Babayeva S."/>
            <person name="Izzatullayeva V."/>
            <person name="Mammadov A."/>
            <person name="Mammadov A."/>
            <person name="Sharifova S."/>
            <person name="Ojaghi J."/>
            <person name="Eynullazada K."/>
            <person name="Bayramov B."/>
            <person name="Abdulazimova A."/>
            <person name="Shahmuradov I."/>
        </authorList>
    </citation>
    <scope>NUCLEOTIDE SEQUENCE [LARGE SCALE GENOMIC DNA]</scope>
    <source>
        <strain evidence="3">cv. AG2017</strain>
        <tissue evidence="2">Leaf</tissue>
    </source>
</reference>
<keyword evidence="3" id="KW-1185">Reference proteome</keyword>
<feature type="compositionally biased region" description="Low complexity" evidence="1">
    <location>
        <begin position="103"/>
        <end position="115"/>
    </location>
</feature>
<proteinExistence type="predicted"/>
<sequence length="212" mass="22825">MAKGGTPIKSGQLFNCGGRPICDYCNRSVHVRSPCYKLHVRLAQDSTHQQHLTWEGSPEVVDRSMPAKEPNNNTSREGSARSGSNYFQQGARSSQANAVHYGAPSSSEAGSSKSAQQYPVLPFSEAQIQKLLSMVGSDDDPDQLTGNNFDFILCVNDWIIDTGASRHMIGCGKFLSDAVSIDGSAPVFIPNGASLLATLYSNECVARPRKAN</sequence>
<name>A0A2I0LEF9_PUNGR</name>
<evidence type="ECO:0000313" key="3">
    <source>
        <dbReference type="Proteomes" id="UP000233551"/>
    </source>
</evidence>
<organism evidence="2 3">
    <name type="scientific">Punica granatum</name>
    <name type="common">Pomegranate</name>
    <dbReference type="NCBI Taxonomy" id="22663"/>
    <lineage>
        <taxon>Eukaryota</taxon>
        <taxon>Viridiplantae</taxon>
        <taxon>Streptophyta</taxon>
        <taxon>Embryophyta</taxon>
        <taxon>Tracheophyta</taxon>
        <taxon>Spermatophyta</taxon>
        <taxon>Magnoliopsida</taxon>
        <taxon>eudicotyledons</taxon>
        <taxon>Gunneridae</taxon>
        <taxon>Pentapetalae</taxon>
        <taxon>rosids</taxon>
        <taxon>malvids</taxon>
        <taxon>Myrtales</taxon>
        <taxon>Lythraceae</taxon>
        <taxon>Punica</taxon>
    </lineage>
</organism>
<comment type="caution">
    <text evidence="2">The sequence shown here is derived from an EMBL/GenBank/DDBJ whole genome shotgun (WGS) entry which is preliminary data.</text>
</comment>
<protein>
    <submittedName>
        <fullName evidence="2">Uncharacterized protein</fullName>
    </submittedName>
</protein>
<dbReference type="EMBL" id="PGOL01000019">
    <property type="protein sequence ID" value="PKI79063.1"/>
    <property type="molecule type" value="Genomic_DNA"/>
</dbReference>
<accession>A0A2I0LEF9</accession>
<dbReference type="Proteomes" id="UP000233551">
    <property type="component" value="Unassembled WGS sequence"/>
</dbReference>
<dbReference type="AlphaFoldDB" id="A0A2I0LEF9"/>
<feature type="compositionally biased region" description="Polar residues" evidence="1">
    <location>
        <begin position="70"/>
        <end position="89"/>
    </location>
</feature>
<gene>
    <name evidence="2" type="ORF">CRG98_000544</name>
</gene>